<dbReference type="SUPFAM" id="SSF53448">
    <property type="entry name" value="Nucleotide-diphospho-sugar transferases"/>
    <property type="match status" value="1"/>
</dbReference>
<dbReference type="Proteomes" id="UP000694941">
    <property type="component" value="Unplaced"/>
</dbReference>
<comment type="function">
    <text evidence="11">Catalyzes the transfer of galactose onto proteins or lipids.</text>
</comment>
<keyword evidence="7 11" id="KW-0735">Signal-anchor</keyword>
<dbReference type="EC" id="2.4.1.-" evidence="11"/>
<keyword evidence="5 11" id="KW-0808">Transferase</keyword>
<evidence type="ECO:0000256" key="8">
    <source>
        <dbReference type="ARBA" id="ARBA00022989"/>
    </source>
</evidence>
<dbReference type="Pfam" id="PF02709">
    <property type="entry name" value="Glyco_transf_7C"/>
    <property type="match status" value="1"/>
</dbReference>
<comment type="cofactor">
    <cofactor evidence="11">
        <name>Mn(2+)</name>
        <dbReference type="ChEBI" id="CHEBI:29035"/>
    </cofactor>
</comment>
<evidence type="ECO:0000256" key="11">
    <source>
        <dbReference type="RuleBase" id="RU368121"/>
    </source>
</evidence>
<evidence type="ECO:0000256" key="4">
    <source>
        <dbReference type="ARBA" id="ARBA00022676"/>
    </source>
</evidence>
<evidence type="ECO:0000259" key="13">
    <source>
        <dbReference type="Pfam" id="PF13733"/>
    </source>
</evidence>
<organism evidence="14 16">
    <name type="scientific">Limulus polyphemus</name>
    <name type="common">Atlantic horseshoe crab</name>
    <dbReference type="NCBI Taxonomy" id="6850"/>
    <lineage>
        <taxon>Eukaryota</taxon>
        <taxon>Metazoa</taxon>
        <taxon>Ecdysozoa</taxon>
        <taxon>Arthropoda</taxon>
        <taxon>Chelicerata</taxon>
        <taxon>Merostomata</taxon>
        <taxon>Xiphosura</taxon>
        <taxon>Limulidae</taxon>
        <taxon>Limulus</taxon>
    </lineage>
</organism>
<evidence type="ECO:0000256" key="3">
    <source>
        <dbReference type="ARBA" id="ARBA00005735"/>
    </source>
</evidence>
<dbReference type="InterPro" id="IPR003859">
    <property type="entry name" value="Galactosyl_T"/>
</dbReference>
<evidence type="ECO:0000256" key="5">
    <source>
        <dbReference type="ARBA" id="ARBA00022679"/>
    </source>
</evidence>
<evidence type="ECO:0000256" key="2">
    <source>
        <dbReference type="ARBA" id="ARBA00004922"/>
    </source>
</evidence>
<protein>
    <recommendedName>
        <fullName evidence="11">Beta-1,4-N-acetylgalactosaminyltransferase</fullName>
        <ecNumber evidence="11">2.4.1.-</ecNumber>
    </recommendedName>
    <alternativeName>
        <fullName evidence="11">Beta-4-GalNAcT</fullName>
    </alternativeName>
</protein>
<keyword evidence="11" id="KW-0479">Metal-binding</keyword>
<gene>
    <name evidence="15 16" type="primary">LOC106457318</name>
</gene>
<keyword evidence="14" id="KW-1185">Reference proteome</keyword>
<evidence type="ECO:0000313" key="15">
    <source>
        <dbReference type="RefSeq" id="XP_013772164.1"/>
    </source>
</evidence>
<evidence type="ECO:0000313" key="14">
    <source>
        <dbReference type="Proteomes" id="UP000694941"/>
    </source>
</evidence>
<reference evidence="15 16" key="1">
    <citation type="submission" date="2025-05" db="UniProtKB">
        <authorList>
            <consortium name="RefSeq"/>
        </authorList>
    </citation>
    <scope>IDENTIFICATION</scope>
    <source>
        <tissue evidence="15 16">Muscle</tissue>
    </source>
</reference>
<dbReference type="CDD" id="cd00899">
    <property type="entry name" value="b4GalT"/>
    <property type="match status" value="1"/>
</dbReference>
<keyword evidence="11" id="KW-0464">Manganese</keyword>
<dbReference type="Gene3D" id="3.90.550.10">
    <property type="entry name" value="Spore Coat Polysaccharide Biosynthesis Protein SpsA, Chain A"/>
    <property type="match status" value="1"/>
</dbReference>
<dbReference type="PANTHER" id="PTHR19300:SF57">
    <property type="entry name" value="BETA-1,4-N-ACETYLGALACTOSAMINYLTRANSFERASE"/>
    <property type="match status" value="1"/>
</dbReference>
<evidence type="ECO:0000259" key="12">
    <source>
        <dbReference type="Pfam" id="PF02709"/>
    </source>
</evidence>
<dbReference type="InterPro" id="IPR027995">
    <property type="entry name" value="Galactosyl_T_N"/>
</dbReference>
<evidence type="ECO:0000256" key="7">
    <source>
        <dbReference type="ARBA" id="ARBA00022968"/>
    </source>
</evidence>
<evidence type="ECO:0000256" key="6">
    <source>
        <dbReference type="ARBA" id="ARBA00022692"/>
    </source>
</evidence>
<comment type="similarity">
    <text evidence="3 11">Belongs to the glycosyltransferase 7 family.</text>
</comment>
<evidence type="ECO:0000256" key="9">
    <source>
        <dbReference type="ARBA" id="ARBA00023136"/>
    </source>
</evidence>
<dbReference type="GeneID" id="106457318"/>
<feature type="transmembrane region" description="Helical" evidence="11">
    <location>
        <begin position="20"/>
        <end position="38"/>
    </location>
</feature>
<keyword evidence="4 11" id="KW-0328">Glycosyltransferase</keyword>
<feature type="domain" description="Galactosyltransferase N-terminal" evidence="13">
    <location>
        <begin position="146"/>
        <end position="278"/>
    </location>
</feature>
<sequence>MCTKTCILQSTTIQFCRVHFFKILLGVVSVFFLMQYITNFSVYQENLQKKVVPVFSWTSMHKILGISGNEKHDFRNIILPIGKIPQIINSSQWTVGMKVGNGSVIINSTSVETKKIENNSSEVATSVRNQTKRSQTISVNKEIHLCPLVPPKLVGRLKVMKDCPTFKELESLYPELQPGGRFKPSECRPRYKVAIIIPYRDREEHLRIFLHNIHPMLMRQHIDYGIYVIEQAGSNRFNRAMLMNIGYVEALKQYSYDCFIFHDVDLIPEDDRNLYTCPEQPRHMSVAVNTMQYRLPYKDIFGGVSALTKHHMESVNGFSNQFWGWGGEDDDMSNRIRHHGYKISRYPANIARYYMLTHKKDNPNPDRYKKLYKGRTRYKTDGLNSLTYKRLDLILKKLYTWVVVEINPS</sequence>
<name>A0ABM1B0B0_LIMPO</name>
<dbReference type="InterPro" id="IPR029044">
    <property type="entry name" value="Nucleotide-diphossugar_trans"/>
</dbReference>
<accession>A0ABM1B0B0</accession>
<comment type="subcellular location">
    <subcellularLocation>
        <location evidence="1 11">Membrane</location>
        <topology evidence="1 11">Single-pass type II membrane protein</topology>
    </subcellularLocation>
</comment>
<feature type="domain" description="Galactosyltransferase C-terminal" evidence="12">
    <location>
        <begin position="282"/>
        <end position="359"/>
    </location>
</feature>
<comment type="pathway">
    <text evidence="2 11">Protein modification; protein glycosylation.</text>
</comment>
<evidence type="ECO:0000256" key="1">
    <source>
        <dbReference type="ARBA" id="ARBA00004606"/>
    </source>
</evidence>
<keyword evidence="6 11" id="KW-0812">Transmembrane</keyword>
<dbReference type="PRINTS" id="PR02050">
    <property type="entry name" value="B14GALTRFASE"/>
</dbReference>
<dbReference type="Pfam" id="PF13733">
    <property type="entry name" value="Glyco_transf_7N"/>
    <property type="match status" value="1"/>
</dbReference>
<dbReference type="RefSeq" id="XP_013772165.1">
    <property type="nucleotide sequence ID" value="XM_013916711.2"/>
</dbReference>
<keyword evidence="10 11" id="KW-0325">Glycoprotein</keyword>
<keyword evidence="9 11" id="KW-0472">Membrane</keyword>
<dbReference type="PANTHER" id="PTHR19300">
    <property type="entry name" value="BETA-1,4-GALACTOSYLTRANSFERASE"/>
    <property type="match status" value="1"/>
</dbReference>
<evidence type="ECO:0000256" key="10">
    <source>
        <dbReference type="ARBA" id="ARBA00023180"/>
    </source>
</evidence>
<proteinExistence type="inferred from homology"/>
<dbReference type="InterPro" id="IPR027791">
    <property type="entry name" value="Galactosyl_T_C"/>
</dbReference>
<evidence type="ECO:0000313" key="16">
    <source>
        <dbReference type="RefSeq" id="XP_013772165.1"/>
    </source>
</evidence>
<dbReference type="RefSeq" id="XP_013772164.1">
    <property type="nucleotide sequence ID" value="XM_013916710.2"/>
</dbReference>
<keyword evidence="8 11" id="KW-1133">Transmembrane helix</keyword>